<name>A0A1H8YXI9_9LACT</name>
<accession>A0A1H8YXI9</accession>
<reference evidence="1 2" key="1">
    <citation type="submission" date="2016-10" db="EMBL/GenBank/DDBJ databases">
        <authorList>
            <person name="de Groot N.N."/>
        </authorList>
    </citation>
    <scope>NUCLEOTIDE SEQUENCE [LARGE SCALE GENOMIC DNA]</scope>
    <source>
        <strain evidence="1 2">DSM 15695</strain>
    </source>
</reference>
<sequence length="114" mass="13547">MELSQEKLTYTLKKQFHQWMAPFLSQPQGYPQPTIMNLLLIEHLLHEHFVSLEPIWITYEYYDGQEQIQEETSLVYVEAPISADRSILLREAYTEESFNIFTEQILSVKTIDSY</sequence>
<dbReference type="Proteomes" id="UP000198833">
    <property type="component" value="Unassembled WGS sequence"/>
</dbReference>
<keyword evidence="2" id="KW-1185">Reference proteome</keyword>
<organism evidence="1 2">
    <name type="scientific">Ignavigranum ruoffiae</name>
    <dbReference type="NCBI Taxonomy" id="89093"/>
    <lineage>
        <taxon>Bacteria</taxon>
        <taxon>Bacillati</taxon>
        <taxon>Bacillota</taxon>
        <taxon>Bacilli</taxon>
        <taxon>Lactobacillales</taxon>
        <taxon>Aerococcaceae</taxon>
        <taxon>Ignavigranum</taxon>
    </lineage>
</organism>
<protein>
    <submittedName>
        <fullName evidence="1">Uncharacterized protein</fullName>
    </submittedName>
</protein>
<evidence type="ECO:0000313" key="1">
    <source>
        <dbReference type="EMBL" id="SEP56909.1"/>
    </source>
</evidence>
<dbReference type="RefSeq" id="WP_092569617.1">
    <property type="nucleotide sequence ID" value="NZ_CP096206.2"/>
</dbReference>
<evidence type="ECO:0000313" key="2">
    <source>
        <dbReference type="Proteomes" id="UP000198833"/>
    </source>
</evidence>
<dbReference type="EMBL" id="FOEN01000001">
    <property type="protein sequence ID" value="SEP56909.1"/>
    <property type="molecule type" value="Genomic_DNA"/>
</dbReference>
<gene>
    <name evidence="1" type="ORF">SAMN04488558_10169</name>
</gene>
<proteinExistence type="predicted"/>
<dbReference type="OrthoDB" id="2139609at2"/>
<dbReference type="AlphaFoldDB" id="A0A1H8YXI9"/>
<dbReference type="STRING" id="89093.SAMN04488558_10169"/>